<keyword evidence="2" id="KW-1185">Reference proteome</keyword>
<accession>A0A9X6RMF8</accession>
<proteinExistence type="predicted"/>
<dbReference type="Proteomes" id="UP000192578">
    <property type="component" value="Unassembled WGS sequence"/>
</dbReference>
<gene>
    <name evidence="1" type="ORF">BV898_17862</name>
</gene>
<evidence type="ECO:0000313" key="1">
    <source>
        <dbReference type="EMBL" id="OWA53433.1"/>
    </source>
</evidence>
<protein>
    <submittedName>
        <fullName evidence="1">Uncharacterized protein</fullName>
    </submittedName>
</protein>
<name>A0A9X6RMF8_HYPEX</name>
<organism evidence="1 2">
    <name type="scientific">Hypsibius exemplaris</name>
    <name type="common">Freshwater tardigrade</name>
    <dbReference type="NCBI Taxonomy" id="2072580"/>
    <lineage>
        <taxon>Eukaryota</taxon>
        <taxon>Metazoa</taxon>
        <taxon>Ecdysozoa</taxon>
        <taxon>Tardigrada</taxon>
        <taxon>Eutardigrada</taxon>
        <taxon>Parachela</taxon>
        <taxon>Hypsibioidea</taxon>
        <taxon>Hypsibiidae</taxon>
        <taxon>Hypsibius</taxon>
    </lineage>
</organism>
<dbReference type="AlphaFoldDB" id="A0A9X6RMF8"/>
<dbReference type="EMBL" id="MTYJ01000321">
    <property type="protein sequence ID" value="OWA53433.1"/>
    <property type="molecule type" value="Genomic_DNA"/>
</dbReference>
<sequence>MALHAVTHDVQAESNNSTTVHHALLPSQSQLQMKAADNSNSTQTLTGGHPVQEKIQVKALEGVGTDPNHAPPTPSLQFLPENHSNITKTVIDPHFQLPHRGCVYRRRRLF</sequence>
<comment type="caution">
    <text evidence="1">The sequence shown here is derived from an EMBL/GenBank/DDBJ whole genome shotgun (WGS) entry which is preliminary data.</text>
</comment>
<reference evidence="2" key="1">
    <citation type="submission" date="2017-01" db="EMBL/GenBank/DDBJ databases">
        <title>Comparative genomics of anhydrobiosis in the tardigrade Hypsibius dujardini.</title>
        <authorList>
            <person name="Yoshida Y."/>
            <person name="Koutsovoulos G."/>
            <person name="Laetsch D."/>
            <person name="Stevens L."/>
            <person name="Kumar S."/>
            <person name="Horikawa D."/>
            <person name="Ishino K."/>
            <person name="Komine S."/>
            <person name="Tomita M."/>
            <person name="Blaxter M."/>
            <person name="Arakawa K."/>
        </authorList>
    </citation>
    <scope>NUCLEOTIDE SEQUENCE [LARGE SCALE GENOMIC DNA]</scope>
    <source>
        <strain evidence="2">Z151</strain>
    </source>
</reference>
<evidence type="ECO:0000313" key="2">
    <source>
        <dbReference type="Proteomes" id="UP000192578"/>
    </source>
</evidence>